<evidence type="ECO:0008006" key="4">
    <source>
        <dbReference type="Google" id="ProtNLM"/>
    </source>
</evidence>
<reference evidence="2 3" key="1">
    <citation type="journal article" date="2018" name="Nat. Ecol. Evol.">
        <title>Pezizomycetes genomes reveal the molecular basis of ectomycorrhizal truffle lifestyle.</title>
        <authorList>
            <person name="Murat C."/>
            <person name="Payen T."/>
            <person name="Noel B."/>
            <person name="Kuo A."/>
            <person name="Morin E."/>
            <person name="Chen J."/>
            <person name="Kohler A."/>
            <person name="Krizsan K."/>
            <person name="Balestrini R."/>
            <person name="Da Silva C."/>
            <person name="Montanini B."/>
            <person name="Hainaut M."/>
            <person name="Levati E."/>
            <person name="Barry K.W."/>
            <person name="Belfiori B."/>
            <person name="Cichocki N."/>
            <person name="Clum A."/>
            <person name="Dockter R.B."/>
            <person name="Fauchery L."/>
            <person name="Guy J."/>
            <person name="Iotti M."/>
            <person name="Le Tacon F."/>
            <person name="Lindquist E.A."/>
            <person name="Lipzen A."/>
            <person name="Malagnac F."/>
            <person name="Mello A."/>
            <person name="Molinier V."/>
            <person name="Miyauchi S."/>
            <person name="Poulain J."/>
            <person name="Riccioni C."/>
            <person name="Rubini A."/>
            <person name="Sitrit Y."/>
            <person name="Splivallo R."/>
            <person name="Traeger S."/>
            <person name="Wang M."/>
            <person name="Zifcakova L."/>
            <person name="Wipf D."/>
            <person name="Zambonelli A."/>
            <person name="Paolocci F."/>
            <person name="Nowrousian M."/>
            <person name="Ottonello S."/>
            <person name="Baldrian P."/>
            <person name="Spatafora J.W."/>
            <person name="Henrissat B."/>
            <person name="Nagy L.G."/>
            <person name="Aury J.M."/>
            <person name="Wincker P."/>
            <person name="Grigoriev I.V."/>
            <person name="Bonfante P."/>
            <person name="Martin F.M."/>
        </authorList>
    </citation>
    <scope>NUCLEOTIDE SEQUENCE [LARGE SCALE GENOMIC DNA]</scope>
    <source>
        <strain evidence="2 3">CCBAS932</strain>
    </source>
</reference>
<protein>
    <recommendedName>
        <fullName evidence="4">t-SNARE coiled-coil homology domain-containing protein</fullName>
    </recommendedName>
</protein>
<sequence length="203" mass="22769">MSNIPIVDVAAQLNRMEERILRELRDLRAELTREYANFKAQSTYGKTFTPTLDTTALEELLGQDGQPIQNFPETSAHIHAMDSVAVNNLLVALGLPVGGRVDKKSTDKPSGIGEGSHGHYQLARSVSERGNDTVIMNMQYEFLNKKLDSMELHLNDKFNSMVKRFESIDKRFDGVEARFNGRVEALDRKMTTLFLALGVLVLV</sequence>
<evidence type="ECO:0000313" key="3">
    <source>
        <dbReference type="Proteomes" id="UP000277580"/>
    </source>
</evidence>
<evidence type="ECO:0000313" key="2">
    <source>
        <dbReference type="EMBL" id="RPB08270.1"/>
    </source>
</evidence>
<feature type="coiled-coil region" evidence="1">
    <location>
        <begin position="10"/>
        <end position="41"/>
    </location>
</feature>
<keyword evidence="3" id="KW-1185">Reference proteome</keyword>
<keyword evidence="1" id="KW-0175">Coiled coil</keyword>
<proteinExistence type="predicted"/>
<dbReference type="AlphaFoldDB" id="A0A3N4KCQ2"/>
<gene>
    <name evidence="2" type="ORF">P167DRAFT_578373</name>
</gene>
<dbReference type="InParanoid" id="A0A3N4KCQ2"/>
<dbReference type="OrthoDB" id="4579506at2759"/>
<dbReference type="Proteomes" id="UP000277580">
    <property type="component" value="Unassembled WGS sequence"/>
</dbReference>
<name>A0A3N4KCQ2_9PEZI</name>
<accession>A0A3N4KCQ2</accession>
<dbReference type="Gene3D" id="3.90.20.10">
    <property type="match status" value="1"/>
</dbReference>
<evidence type="ECO:0000256" key="1">
    <source>
        <dbReference type="SAM" id="Coils"/>
    </source>
</evidence>
<organism evidence="2 3">
    <name type="scientific">Morchella conica CCBAS932</name>
    <dbReference type="NCBI Taxonomy" id="1392247"/>
    <lineage>
        <taxon>Eukaryota</taxon>
        <taxon>Fungi</taxon>
        <taxon>Dikarya</taxon>
        <taxon>Ascomycota</taxon>
        <taxon>Pezizomycotina</taxon>
        <taxon>Pezizomycetes</taxon>
        <taxon>Pezizales</taxon>
        <taxon>Morchellaceae</taxon>
        <taxon>Morchella</taxon>
    </lineage>
</organism>
<dbReference type="EMBL" id="ML119165">
    <property type="protein sequence ID" value="RPB08270.1"/>
    <property type="molecule type" value="Genomic_DNA"/>
</dbReference>